<dbReference type="GO" id="GO:0008233">
    <property type="term" value="F:peptidase activity"/>
    <property type="evidence" value="ECO:0007669"/>
    <property type="project" value="UniProtKB-KW"/>
</dbReference>
<gene>
    <name evidence="2" type="ORF">IM787_01880</name>
</gene>
<dbReference type="Pfam" id="PF04386">
    <property type="entry name" value="SspB"/>
    <property type="match status" value="1"/>
</dbReference>
<keyword evidence="2" id="KW-0378">Hydrolase</keyword>
<dbReference type="GO" id="GO:0006508">
    <property type="term" value="P:proteolysis"/>
    <property type="evidence" value="ECO:0007669"/>
    <property type="project" value="UniProtKB-KW"/>
</dbReference>
<dbReference type="InterPro" id="IPR036760">
    <property type="entry name" value="SspB-like_sf"/>
</dbReference>
<feature type="compositionally biased region" description="Basic and acidic residues" evidence="1">
    <location>
        <begin position="142"/>
        <end position="151"/>
    </location>
</feature>
<dbReference type="RefSeq" id="WP_193674930.1">
    <property type="nucleotide sequence ID" value="NZ_JADDIV010000001.1"/>
</dbReference>
<keyword evidence="2" id="KW-0645">Protease</keyword>
<proteinExistence type="predicted"/>
<organism evidence="2 3">
    <name type="scientific">Ramlibacter pallidus</name>
    <dbReference type="NCBI Taxonomy" id="2780087"/>
    <lineage>
        <taxon>Bacteria</taxon>
        <taxon>Pseudomonadati</taxon>
        <taxon>Pseudomonadota</taxon>
        <taxon>Betaproteobacteria</taxon>
        <taxon>Burkholderiales</taxon>
        <taxon>Comamonadaceae</taxon>
        <taxon>Ramlibacter</taxon>
    </lineage>
</organism>
<feature type="region of interest" description="Disordered" evidence="1">
    <location>
        <begin position="102"/>
        <end position="166"/>
    </location>
</feature>
<protein>
    <submittedName>
        <fullName evidence="2">ClpXP protease specificity-enhancing factor</fullName>
    </submittedName>
</protein>
<comment type="caution">
    <text evidence="2">The sequence shown here is derived from an EMBL/GenBank/DDBJ whole genome shotgun (WGS) entry which is preliminary data.</text>
</comment>
<dbReference type="Gene3D" id="2.30.30.220">
    <property type="entry name" value="SspB-like"/>
    <property type="match status" value="1"/>
</dbReference>
<dbReference type="InterPro" id="IPR007481">
    <property type="entry name" value="SspB"/>
</dbReference>
<evidence type="ECO:0000256" key="1">
    <source>
        <dbReference type="SAM" id="MobiDB-lite"/>
    </source>
</evidence>
<dbReference type="PANTHER" id="PTHR37486">
    <property type="entry name" value="STRINGENT STARVATION PROTEIN B"/>
    <property type="match status" value="1"/>
</dbReference>
<reference evidence="2 3" key="1">
    <citation type="submission" date="2020-10" db="EMBL/GenBank/DDBJ databases">
        <title>Ramlibacter sp. HM2 16S ribosomal RNA gene Genome sequencing and assembly.</title>
        <authorList>
            <person name="Kang M."/>
        </authorList>
    </citation>
    <scope>NUCLEOTIDE SEQUENCE [LARGE SCALE GENOMIC DNA]</scope>
    <source>
        <strain evidence="2 3">HM2</strain>
    </source>
</reference>
<dbReference type="PIRSF" id="PIRSF005276">
    <property type="entry name" value="SspB"/>
    <property type="match status" value="1"/>
</dbReference>
<keyword evidence="3" id="KW-1185">Reference proteome</keyword>
<accession>A0ABR9RYH4</accession>
<sequence>MNALESTSTRPYLIRALYEWCTDNGFTPYVAVLVDDSVQVPREYVKNGEIVLNISYDATSSLKLGNDFIEFKARFAGTAREIMVPVNRVIAIYARENGQGMAFPVPVATPPEDAGKPSPLSSVPAAPAEHPEGKVVQLVTDEGAKPPEQDPPKPPSGPRPALKRIK</sequence>
<dbReference type="SUPFAM" id="SSF101738">
    <property type="entry name" value="SspB-like"/>
    <property type="match status" value="1"/>
</dbReference>
<dbReference type="PANTHER" id="PTHR37486:SF1">
    <property type="entry name" value="STRINGENT STARVATION PROTEIN B"/>
    <property type="match status" value="1"/>
</dbReference>
<dbReference type="EMBL" id="JADDIV010000001">
    <property type="protein sequence ID" value="MBE7366306.1"/>
    <property type="molecule type" value="Genomic_DNA"/>
</dbReference>
<dbReference type="NCBIfam" id="NF008769">
    <property type="entry name" value="PRK11798.2-5"/>
    <property type="match status" value="1"/>
</dbReference>
<evidence type="ECO:0000313" key="3">
    <source>
        <dbReference type="Proteomes" id="UP000806285"/>
    </source>
</evidence>
<evidence type="ECO:0000313" key="2">
    <source>
        <dbReference type="EMBL" id="MBE7366306.1"/>
    </source>
</evidence>
<name>A0ABR9RYH4_9BURK</name>
<feature type="compositionally biased region" description="Low complexity" evidence="1">
    <location>
        <begin position="117"/>
        <end position="128"/>
    </location>
</feature>
<dbReference type="Proteomes" id="UP000806285">
    <property type="component" value="Unassembled WGS sequence"/>
</dbReference>